<dbReference type="STRING" id="3218.A9TBM4"/>
<evidence type="ECO:0000259" key="5">
    <source>
        <dbReference type="Pfam" id="PF14383"/>
    </source>
</evidence>
<dbReference type="AlphaFoldDB" id="A9TBM4"/>
<name>A9TBM4_PHYPA</name>
<dbReference type="Pfam" id="PF14309">
    <property type="entry name" value="DUF4378"/>
    <property type="match status" value="1"/>
</dbReference>
<dbReference type="RefSeq" id="XP_024384032.1">
    <property type="nucleotide sequence ID" value="XM_024528264.2"/>
</dbReference>
<keyword evidence="1" id="KW-0175">Coiled coil</keyword>
<feature type="compositionally biased region" description="Acidic residues" evidence="2">
    <location>
        <begin position="799"/>
        <end position="813"/>
    </location>
</feature>
<dbReference type="Gramene" id="Pp3c9_5030V3.1">
    <property type="protein sequence ID" value="Pp3c9_5030V3.1"/>
    <property type="gene ID" value="Pp3c9_5030"/>
</dbReference>
<proteinExistence type="predicted"/>
<evidence type="ECO:0000259" key="4">
    <source>
        <dbReference type="Pfam" id="PF14309"/>
    </source>
</evidence>
<feature type="compositionally biased region" description="Low complexity" evidence="2">
    <location>
        <begin position="576"/>
        <end position="603"/>
    </location>
</feature>
<evidence type="ECO:0000256" key="1">
    <source>
        <dbReference type="SAM" id="Coils"/>
    </source>
</evidence>
<dbReference type="OMA" id="WRNDHEL"/>
<feature type="compositionally biased region" description="Basic residues" evidence="2">
    <location>
        <begin position="750"/>
        <end position="760"/>
    </location>
</feature>
<keyword evidence="8" id="KW-1185">Reference proteome</keyword>
<feature type="compositionally biased region" description="Polar residues" evidence="2">
    <location>
        <begin position="737"/>
        <end position="747"/>
    </location>
</feature>
<feature type="compositionally biased region" description="Polar residues" evidence="2">
    <location>
        <begin position="817"/>
        <end position="836"/>
    </location>
</feature>
<feature type="compositionally biased region" description="Polar residues" evidence="2">
    <location>
        <begin position="615"/>
        <end position="625"/>
    </location>
</feature>
<feature type="region of interest" description="Disordered" evidence="2">
    <location>
        <begin position="534"/>
        <end position="650"/>
    </location>
</feature>
<reference evidence="6 8" key="1">
    <citation type="journal article" date="2008" name="Science">
        <title>The Physcomitrella genome reveals evolutionary insights into the conquest of land by plants.</title>
        <authorList>
            <person name="Rensing S."/>
            <person name="Lang D."/>
            <person name="Zimmer A."/>
            <person name="Terry A."/>
            <person name="Salamov A."/>
            <person name="Shapiro H."/>
            <person name="Nishiyama T."/>
            <person name="Perroud P.-F."/>
            <person name="Lindquist E."/>
            <person name="Kamisugi Y."/>
            <person name="Tanahashi T."/>
            <person name="Sakakibara K."/>
            <person name="Fujita T."/>
            <person name="Oishi K."/>
            <person name="Shin-I T."/>
            <person name="Kuroki Y."/>
            <person name="Toyoda A."/>
            <person name="Suzuki Y."/>
            <person name="Hashimoto A."/>
            <person name="Yamaguchi K."/>
            <person name="Sugano A."/>
            <person name="Kohara Y."/>
            <person name="Fujiyama A."/>
            <person name="Anterola A."/>
            <person name="Aoki S."/>
            <person name="Ashton N."/>
            <person name="Barbazuk W.B."/>
            <person name="Barker E."/>
            <person name="Bennetzen J."/>
            <person name="Bezanilla M."/>
            <person name="Blankenship R."/>
            <person name="Cho S.H."/>
            <person name="Dutcher S."/>
            <person name="Estelle M."/>
            <person name="Fawcett J.A."/>
            <person name="Gundlach H."/>
            <person name="Hanada K."/>
            <person name="Heyl A."/>
            <person name="Hicks K.A."/>
            <person name="Hugh J."/>
            <person name="Lohr M."/>
            <person name="Mayer K."/>
            <person name="Melkozernov A."/>
            <person name="Murata T."/>
            <person name="Nelson D."/>
            <person name="Pils B."/>
            <person name="Prigge M."/>
            <person name="Reiss B."/>
            <person name="Renner T."/>
            <person name="Rombauts S."/>
            <person name="Rushton P."/>
            <person name="Sanderfoot A."/>
            <person name="Schween G."/>
            <person name="Shiu S.-H."/>
            <person name="Stueber K."/>
            <person name="Theodoulou F.L."/>
            <person name="Tu H."/>
            <person name="Van de Peer Y."/>
            <person name="Verrier P.J."/>
            <person name="Waters E."/>
            <person name="Wood A."/>
            <person name="Yang L."/>
            <person name="Cove D."/>
            <person name="Cuming A."/>
            <person name="Hasebe M."/>
            <person name="Lucas S."/>
            <person name="Mishler D.B."/>
            <person name="Reski R."/>
            <person name="Grigoriev I."/>
            <person name="Quatrano R.S."/>
            <person name="Boore J.L."/>
        </authorList>
    </citation>
    <scope>NUCLEOTIDE SEQUENCE [LARGE SCALE GENOMIC DNA]</scope>
    <source>
        <strain evidence="7 8">cv. Gransden 2004</strain>
    </source>
</reference>
<feature type="compositionally biased region" description="Low complexity" evidence="2">
    <location>
        <begin position="384"/>
        <end position="400"/>
    </location>
</feature>
<accession>A9TBM4</accession>
<dbReference type="OrthoDB" id="1932693at2759"/>
<feature type="region of interest" description="Disordered" evidence="2">
    <location>
        <begin position="673"/>
        <end position="694"/>
    </location>
</feature>
<feature type="region of interest" description="Disordered" evidence="2">
    <location>
        <begin position="786"/>
        <end position="908"/>
    </location>
</feature>
<dbReference type="InterPro" id="IPR022212">
    <property type="entry name" value="DUF3741"/>
</dbReference>
<dbReference type="EnsemblPlants" id="Pp3c9_5030V3.3">
    <property type="protein sequence ID" value="Pp3c9_5030V3.3"/>
    <property type="gene ID" value="Pp3c9_5030"/>
</dbReference>
<dbReference type="InterPro" id="IPR032795">
    <property type="entry name" value="DUF3741-assoc"/>
</dbReference>
<dbReference type="InterPro" id="IPR025486">
    <property type="entry name" value="DUF4378"/>
</dbReference>
<evidence type="ECO:0000313" key="7">
    <source>
        <dbReference type="EnsemblPlants" id="Pp3c9_5030V3.1"/>
    </source>
</evidence>
<evidence type="ECO:0000259" key="3">
    <source>
        <dbReference type="Pfam" id="PF12552"/>
    </source>
</evidence>
<reference evidence="7" key="3">
    <citation type="submission" date="2020-12" db="UniProtKB">
        <authorList>
            <consortium name="EnsemblPlants"/>
        </authorList>
    </citation>
    <scope>IDENTIFICATION</scope>
</reference>
<evidence type="ECO:0000256" key="2">
    <source>
        <dbReference type="SAM" id="MobiDB-lite"/>
    </source>
</evidence>
<gene>
    <name evidence="7" type="primary">LOC112286402</name>
    <name evidence="6" type="ORF">PHYPA_012307</name>
</gene>
<feature type="compositionally biased region" description="Basic and acidic residues" evidence="2">
    <location>
        <begin position="337"/>
        <end position="349"/>
    </location>
</feature>
<dbReference type="PANTHER" id="PTHR46836">
    <property type="entry name" value="AFADIN"/>
    <property type="match status" value="1"/>
</dbReference>
<feature type="compositionally biased region" description="Basic and acidic residues" evidence="2">
    <location>
        <begin position="315"/>
        <end position="324"/>
    </location>
</feature>
<dbReference type="GeneID" id="112286402"/>
<evidence type="ECO:0000313" key="8">
    <source>
        <dbReference type="Proteomes" id="UP000006727"/>
    </source>
</evidence>
<dbReference type="RefSeq" id="XP_073392171.1">
    <property type="nucleotide sequence ID" value="XM_073536070.1"/>
</dbReference>
<feature type="compositionally biased region" description="Basic and acidic residues" evidence="2">
    <location>
        <begin position="403"/>
        <end position="433"/>
    </location>
</feature>
<dbReference type="EMBL" id="ABEU02000009">
    <property type="protein sequence ID" value="PNR47834.1"/>
    <property type="molecule type" value="Genomic_DNA"/>
</dbReference>
<feature type="region of interest" description="Disordered" evidence="2">
    <location>
        <begin position="737"/>
        <end position="774"/>
    </location>
</feature>
<dbReference type="PaxDb" id="3218-PP1S199_98V6.1"/>
<sequence>MASMFQAFDLKEALSGDTHHRGFIDGGLEAPRNSLDVPGEAAGIERRNSSRPEDIPFGYECYNLGLVASGAKWQCSSASRTLGHERSKQSAAETKRRVPNIVARLMGLDAMPDELLTVRPRISLQEMPTYGCAKQAEGSPVLFRQHSHGAVPSSWQRPPLPRNSQRTPASEGKEERLLAPVLTFRDHPQEEQLQKFKIEFEAKQKERARNSQLEDMNHQLEEKKNKVRATLDKARIALSQGIVAEPKQRLNGQGKFEESKEFLDAMEFLQCNKDFIFQFLQQKPHIVFSNEVSNATTPVIQPKKGKSSSPSTPKDSVERKREGFSPRAITRLFMPSDSRRRNENKRHEPATIPSGAGPQPAVENCNSSRSENTVSRETSENVIRRSSSSTNSRHVSPSVSPKVPKDEVKSSNKNVARDVIGEIKERLRQRGRQDSAAGEDVGVAKSISKEHLRSSGRDSSDIAREIAKKAREGLGSWKSTNNISLTKTLSTGKRISFQTPVMEDMACTSDGEGMTTPSVKVVRENVIRSCISLPSSPHLFAPRSNEVATRAKATQKRTAEKPLNPEPRGPIENSVTLNAAEKATAKKTTFASKSPRPGSPRSSAEVAKSPMRRSASVSESSTQRNALKPAVNSGSLKHVDGASEPGSSLTRCRSVPNVALLRERGQCATKAARMLSKPRPEVVSNPAKDRQCDEKKKGLFSIGRKKGGDSSESMHSTPGPVLARVAALAESCVSHSNTLSDADNAATSKVHARSSRNGSKKGKENPREMILPSKPLIHGEFFKRFHESSPPDESVIPESDAESEPGSCEDEFLEVLSQLTPPSRPKSTAASPTTARQRLRSNVCPPSPQTRKVQNANKRLEPSGARTTVPDILHNVNEAGQDSSSDKNEQPSPVSVLDPTFESEDSPSPLEFKEIADDFQELQIRLRLLKADKIDSRVRDDLESVAEIAPACVPLHTRRGGTRDSISDSSRISTNLRQESLHCGFKALPCPAGSEVDFAFVRDVLVTSGFHTHGGRSISRWHSSTQPISLHLFNSLEASYCHDKRGGSRRRILFDAVNEIIVARLEPQCYHQLGLQVTESRNVSLSSLMMSNARKVVEDIWIEIQKRQFPGRCHDSHNDYLESLVAQDLKSSSSWLALYHDVDRICLKLEKAIYDDLIEELSGGLIV</sequence>
<dbReference type="KEGG" id="ppp:112286402"/>
<feature type="compositionally biased region" description="Basic and acidic residues" evidence="2">
    <location>
        <begin position="447"/>
        <end position="461"/>
    </location>
</feature>
<dbReference type="Gramene" id="Pp3c9_5030V3.2">
    <property type="protein sequence ID" value="Pp3c9_5030V3.2"/>
    <property type="gene ID" value="Pp3c9_5030"/>
</dbReference>
<organism evidence="6">
    <name type="scientific">Physcomitrium patens</name>
    <name type="common">Spreading-leaved earth moss</name>
    <name type="synonym">Physcomitrella patens</name>
    <dbReference type="NCBI Taxonomy" id="3218"/>
    <lineage>
        <taxon>Eukaryota</taxon>
        <taxon>Viridiplantae</taxon>
        <taxon>Streptophyta</taxon>
        <taxon>Embryophyta</taxon>
        <taxon>Bryophyta</taxon>
        <taxon>Bryophytina</taxon>
        <taxon>Bryopsida</taxon>
        <taxon>Funariidae</taxon>
        <taxon>Funariales</taxon>
        <taxon>Funariaceae</taxon>
        <taxon>Physcomitrium</taxon>
    </lineage>
</organism>
<dbReference type="Pfam" id="PF12552">
    <property type="entry name" value="DUF3741"/>
    <property type="match status" value="1"/>
</dbReference>
<dbReference type="Gramene" id="Pp3c9_5030V3.3">
    <property type="protein sequence ID" value="Pp3c9_5030V3.3"/>
    <property type="gene ID" value="Pp3c9_5030"/>
</dbReference>
<evidence type="ECO:0000313" key="6">
    <source>
        <dbReference type="EMBL" id="PNR47834.1"/>
    </source>
</evidence>
<feature type="compositionally biased region" description="Polar residues" evidence="2">
    <location>
        <begin position="364"/>
        <end position="376"/>
    </location>
</feature>
<feature type="domain" description="DUF3741" evidence="3">
    <location>
        <begin position="248"/>
        <end position="282"/>
    </location>
</feature>
<dbReference type="FunCoup" id="A9TBM4">
    <property type="interactions" value="1403"/>
</dbReference>
<reference evidence="6 8" key="2">
    <citation type="journal article" date="2018" name="Plant J.">
        <title>The Physcomitrella patens chromosome-scale assembly reveals moss genome structure and evolution.</title>
        <authorList>
            <person name="Lang D."/>
            <person name="Ullrich K.K."/>
            <person name="Murat F."/>
            <person name="Fuchs J."/>
            <person name="Jenkins J."/>
            <person name="Haas F.B."/>
            <person name="Piednoel M."/>
            <person name="Gundlach H."/>
            <person name="Van Bel M."/>
            <person name="Meyberg R."/>
            <person name="Vives C."/>
            <person name="Morata J."/>
            <person name="Symeonidi A."/>
            <person name="Hiss M."/>
            <person name="Muchero W."/>
            <person name="Kamisugi Y."/>
            <person name="Saleh O."/>
            <person name="Blanc G."/>
            <person name="Decker E.L."/>
            <person name="van Gessel N."/>
            <person name="Grimwood J."/>
            <person name="Hayes R.D."/>
            <person name="Graham S.W."/>
            <person name="Gunter L.E."/>
            <person name="McDaniel S.F."/>
            <person name="Hoernstein S.N.W."/>
            <person name="Larsson A."/>
            <person name="Li F.W."/>
            <person name="Perroud P.F."/>
            <person name="Phillips J."/>
            <person name="Ranjan P."/>
            <person name="Rokshar D.S."/>
            <person name="Rothfels C.J."/>
            <person name="Schneider L."/>
            <person name="Shu S."/>
            <person name="Stevenson D.W."/>
            <person name="Thummler F."/>
            <person name="Tillich M."/>
            <person name="Villarreal Aguilar J.C."/>
            <person name="Widiez T."/>
            <person name="Wong G.K."/>
            <person name="Wymore A."/>
            <person name="Zhang Y."/>
            <person name="Zimmer A.D."/>
            <person name="Quatrano R.S."/>
            <person name="Mayer K.F.X."/>
            <person name="Goodstein D."/>
            <person name="Casacuberta J.M."/>
            <person name="Vandepoele K."/>
            <person name="Reski R."/>
            <person name="Cuming A.C."/>
            <person name="Tuskan G.A."/>
            <person name="Maumus F."/>
            <person name="Salse J."/>
            <person name="Schmutz J."/>
            <person name="Rensing S.A."/>
        </authorList>
    </citation>
    <scope>NUCLEOTIDE SEQUENCE [LARGE SCALE GENOMIC DNA]</scope>
    <source>
        <strain evidence="7 8">cv. Gransden 2004</strain>
    </source>
</reference>
<dbReference type="HOGENOM" id="CLU_290259_0_0_1"/>
<dbReference type="EnsemblPlants" id="Pp3c9_5030V3.1">
    <property type="protein sequence ID" value="Pp3c9_5030V3.1"/>
    <property type="gene ID" value="Pp3c9_5030"/>
</dbReference>
<protein>
    <recommendedName>
        <fullName evidence="9">DUF4378 domain-containing protein</fullName>
    </recommendedName>
</protein>
<evidence type="ECO:0008006" key="9">
    <source>
        <dbReference type="Google" id="ProtNLM"/>
    </source>
</evidence>
<feature type="domain" description="DUF3741" evidence="5">
    <location>
        <begin position="93"/>
        <end position="113"/>
    </location>
</feature>
<feature type="region of interest" description="Disordered" evidence="2">
    <location>
        <begin position="147"/>
        <end position="175"/>
    </location>
</feature>
<feature type="domain" description="DUF4378" evidence="4">
    <location>
        <begin position="997"/>
        <end position="1160"/>
    </location>
</feature>
<feature type="coiled-coil region" evidence="1">
    <location>
        <begin position="203"/>
        <end position="237"/>
    </location>
</feature>
<dbReference type="EnsemblPlants" id="Pp3c9_5030V3.2">
    <property type="protein sequence ID" value="Pp3c9_5030V3.2"/>
    <property type="gene ID" value="Pp3c9_5030"/>
</dbReference>
<dbReference type="PANTHER" id="PTHR46836:SF8">
    <property type="entry name" value="AFADIN"/>
    <property type="match status" value="1"/>
</dbReference>
<dbReference type="eggNOG" id="ENOG502SB8A">
    <property type="taxonomic scope" value="Eukaryota"/>
</dbReference>
<dbReference type="Pfam" id="PF14383">
    <property type="entry name" value="VARLMGL"/>
    <property type="match status" value="1"/>
</dbReference>
<dbReference type="Proteomes" id="UP000006727">
    <property type="component" value="Chromosome 9"/>
</dbReference>
<feature type="region of interest" description="Disordered" evidence="2">
    <location>
        <begin position="298"/>
        <end position="461"/>
    </location>
</feature>